<feature type="compositionally biased region" description="Low complexity" evidence="1">
    <location>
        <begin position="418"/>
        <end position="432"/>
    </location>
</feature>
<proteinExistence type="predicted"/>
<dbReference type="Proteomes" id="UP000198211">
    <property type="component" value="Unassembled WGS sequence"/>
</dbReference>
<feature type="region of interest" description="Disordered" evidence="1">
    <location>
        <begin position="418"/>
        <end position="451"/>
    </location>
</feature>
<feature type="compositionally biased region" description="Polar residues" evidence="1">
    <location>
        <begin position="468"/>
        <end position="487"/>
    </location>
</feature>
<organism evidence="2 3">
    <name type="scientific">Phytophthora megakarya</name>
    <dbReference type="NCBI Taxonomy" id="4795"/>
    <lineage>
        <taxon>Eukaryota</taxon>
        <taxon>Sar</taxon>
        <taxon>Stramenopiles</taxon>
        <taxon>Oomycota</taxon>
        <taxon>Peronosporomycetes</taxon>
        <taxon>Peronosporales</taxon>
        <taxon>Peronosporaceae</taxon>
        <taxon>Phytophthora</taxon>
    </lineage>
</organism>
<name>A0A225W011_9STRA</name>
<evidence type="ECO:0000313" key="2">
    <source>
        <dbReference type="EMBL" id="OWZ10925.1"/>
    </source>
</evidence>
<reference evidence="3" key="1">
    <citation type="submission" date="2017-03" db="EMBL/GenBank/DDBJ databases">
        <title>Phytopthora megakarya and P. palmivora, two closely related causual agents of cacao black pod achieved similar genome size and gene model numbers by different mechanisms.</title>
        <authorList>
            <person name="Ali S."/>
            <person name="Shao J."/>
            <person name="Larry D.J."/>
            <person name="Kronmiller B."/>
            <person name="Shen D."/>
            <person name="Strem M.D."/>
            <person name="Melnick R.L."/>
            <person name="Guiltinan M.J."/>
            <person name="Tyler B.M."/>
            <person name="Meinhardt L.W."/>
            <person name="Bailey B.A."/>
        </authorList>
    </citation>
    <scope>NUCLEOTIDE SEQUENCE [LARGE SCALE GENOMIC DNA]</scope>
    <source>
        <strain evidence="3">zdho120</strain>
    </source>
</reference>
<dbReference type="InterPro" id="IPR023393">
    <property type="entry name" value="START-like_dom_sf"/>
</dbReference>
<dbReference type="EMBL" id="NBNE01002283">
    <property type="protein sequence ID" value="OWZ10925.1"/>
    <property type="molecule type" value="Genomic_DNA"/>
</dbReference>
<feature type="region of interest" description="Disordered" evidence="1">
    <location>
        <begin position="468"/>
        <end position="490"/>
    </location>
</feature>
<sequence length="519" mass="57507">MKFTLPKNAFPVVELSSEHQAALVEEADTVVKEIIAANEIFIAEGGTLGDPHWKLIRSKDGVQAYRQRKKAINQRGSESCTPVIQSPSWSKDHEYSRYRTVSSSNLELGVSRQTVLSSSSGIGENSIMEKMRPSGVSLMALHGTMDGTLDDCMFGCFAPNDEAWKLRSSHINDRLDDARIIATIRGPSRSDPCRFLAVKWFAKEIPGLLTPIVQQRDFLIVESSGFTRDSKGERVGYFLMHSVTLRDIPELSHLGIIRGVMSFCYLFRQGGPGKVDLFCRGFLDFRGEMPGRMGVSITADAAICCVSVVDYGYMKKLRWLMKHASKRQSGDKNHPTRCESCNKSFTKFSLTSCGSGTPCQICRRVVCVKCSVAKKMTMHVSDSGSIQQCSFSFCLNCLLKAKKESAWDMALSSLETSSVSSASSGSAPSTPARYPPTPPIRNPRRDGRSYSAYGGTQAIQLDITGIHNQHPTDLNRSSSDQTNSESHASLLRVNERFQSWSPLRDDRRESKSTRGVRYA</sequence>
<gene>
    <name evidence="2" type="ORF">PHMEG_00016129</name>
</gene>
<comment type="caution">
    <text evidence="2">The sequence shown here is derived from an EMBL/GenBank/DDBJ whole genome shotgun (WGS) entry which is preliminary data.</text>
</comment>
<protein>
    <recommendedName>
        <fullName evidence="4">FYVE-type domain-containing protein</fullName>
    </recommendedName>
</protein>
<keyword evidence="3" id="KW-1185">Reference proteome</keyword>
<dbReference type="STRING" id="4795.A0A225W011"/>
<accession>A0A225W011</accession>
<dbReference type="PANTHER" id="PTHR13510:SF44">
    <property type="entry name" value="RABENOSYN-5"/>
    <property type="match status" value="1"/>
</dbReference>
<dbReference type="Gene3D" id="3.30.530.20">
    <property type="match status" value="1"/>
</dbReference>
<evidence type="ECO:0000256" key="1">
    <source>
        <dbReference type="SAM" id="MobiDB-lite"/>
    </source>
</evidence>
<dbReference type="AlphaFoldDB" id="A0A225W011"/>
<dbReference type="OrthoDB" id="92924at2759"/>
<dbReference type="PANTHER" id="PTHR13510">
    <property type="entry name" value="FYVE-FINGER-CONTAINING RAB5 EFFECTOR PROTEIN RABENOSYN-5-RELATED"/>
    <property type="match status" value="1"/>
</dbReference>
<evidence type="ECO:0008006" key="4">
    <source>
        <dbReference type="Google" id="ProtNLM"/>
    </source>
</evidence>
<evidence type="ECO:0000313" key="3">
    <source>
        <dbReference type="Proteomes" id="UP000198211"/>
    </source>
</evidence>
<dbReference type="InterPro" id="IPR052727">
    <property type="entry name" value="Rab4/Rab5_effector"/>
</dbReference>